<keyword evidence="1" id="KW-0732">Signal</keyword>
<organism evidence="2 3">
    <name type="scientific">Pseudovibrio ascidiaceicola</name>
    <dbReference type="NCBI Taxonomy" id="285279"/>
    <lineage>
        <taxon>Bacteria</taxon>
        <taxon>Pseudomonadati</taxon>
        <taxon>Pseudomonadota</taxon>
        <taxon>Alphaproteobacteria</taxon>
        <taxon>Hyphomicrobiales</taxon>
        <taxon>Stappiaceae</taxon>
        <taxon>Pseudovibrio</taxon>
    </lineage>
</organism>
<name>A0A1I3WXB5_9HYPH</name>
<dbReference type="InterPro" id="IPR012645">
    <property type="entry name" value="CHP02301"/>
</dbReference>
<reference evidence="2 3" key="1">
    <citation type="submission" date="2016-10" db="EMBL/GenBank/DDBJ databases">
        <authorList>
            <person name="Varghese N."/>
            <person name="Submissions S."/>
        </authorList>
    </citation>
    <scope>NUCLEOTIDE SEQUENCE [LARGE SCALE GENOMIC DNA]</scope>
    <source>
        <strain evidence="2 3">DSM 16392</strain>
    </source>
</reference>
<sequence>MTDIARLKGWTRIFAKPAWPTGRGICLGLMLLSVAAAPAAFAQSSPQSPGQPVQPELKEPPYEQQLIRLSEILGALHYLRPLCGHDEADEWRQRMYSLLGAEVQNELRRRRLVERFNQSYRGFASVYQTCTPAAVEASRRFADEGVIITQEVTGKYSRD</sequence>
<proteinExistence type="predicted"/>
<dbReference type="Proteomes" id="UP000199598">
    <property type="component" value="Unassembled WGS sequence"/>
</dbReference>
<dbReference type="NCBIfam" id="TIGR02301">
    <property type="entry name" value="TIGR02301 family protein"/>
    <property type="match status" value="1"/>
</dbReference>
<dbReference type="RefSeq" id="WP_063298855.1">
    <property type="nucleotide sequence ID" value="NZ_FOSK01000002.1"/>
</dbReference>
<protein>
    <submittedName>
        <fullName evidence="2">TIGR02301 family protein</fullName>
    </submittedName>
</protein>
<feature type="signal peptide" evidence="1">
    <location>
        <begin position="1"/>
        <end position="42"/>
    </location>
</feature>
<accession>A0A1I3WXB5</accession>
<dbReference type="EMBL" id="FOSK01000002">
    <property type="protein sequence ID" value="SFK11051.1"/>
    <property type="molecule type" value="Genomic_DNA"/>
</dbReference>
<comment type="caution">
    <text evidence="2">The sequence shown here is derived from an EMBL/GenBank/DDBJ whole genome shotgun (WGS) entry which is preliminary data.</text>
</comment>
<dbReference type="Pfam" id="PF09539">
    <property type="entry name" value="DUF2385"/>
    <property type="match status" value="1"/>
</dbReference>
<gene>
    <name evidence="2" type="ORF">SAMN04488518_102191</name>
</gene>
<feature type="chain" id="PRO_5045744709" evidence="1">
    <location>
        <begin position="43"/>
        <end position="159"/>
    </location>
</feature>
<evidence type="ECO:0000313" key="3">
    <source>
        <dbReference type="Proteomes" id="UP000199598"/>
    </source>
</evidence>
<evidence type="ECO:0000256" key="1">
    <source>
        <dbReference type="SAM" id="SignalP"/>
    </source>
</evidence>
<evidence type="ECO:0000313" key="2">
    <source>
        <dbReference type="EMBL" id="SFK11051.1"/>
    </source>
</evidence>
<keyword evidence="3" id="KW-1185">Reference proteome</keyword>